<dbReference type="GeneID" id="94334920"/>
<reference evidence="2" key="1">
    <citation type="journal article" date="2023" name="Nat. Microbiol.">
        <title>Babesia duncani multi-omics identifies virulence factors and drug targets.</title>
        <authorList>
            <person name="Singh P."/>
            <person name="Lonardi S."/>
            <person name="Liang Q."/>
            <person name="Vydyam P."/>
            <person name="Khabirova E."/>
            <person name="Fang T."/>
            <person name="Gihaz S."/>
            <person name="Thekkiniath J."/>
            <person name="Munshi M."/>
            <person name="Abel S."/>
            <person name="Ciampossin L."/>
            <person name="Batugedara G."/>
            <person name="Gupta M."/>
            <person name="Lu X.M."/>
            <person name="Lenz T."/>
            <person name="Chakravarty S."/>
            <person name="Cornillot E."/>
            <person name="Hu Y."/>
            <person name="Ma W."/>
            <person name="Gonzalez L.M."/>
            <person name="Sanchez S."/>
            <person name="Estrada K."/>
            <person name="Sanchez-Flores A."/>
            <person name="Montero E."/>
            <person name="Harb O.S."/>
            <person name="Le Roch K.G."/>
            <person name="Mamoun C.B."/>
        </authorList>
    </citation>
    <scope>NUCLEOTIDE SEQUENCE</scope>
    <source>
        <strain evidence="2">WA1</strain>
    </source>
</reference>
<name>A0AAD9UQ93_9APIC</name>
<keyword evidence="3" id="KW-1185">Reference proteome</keyword>
<feature type="compositionally biased region" description="Basic residues" evidence="1">
    <location>
        <begin position="417"/>
        <end position="432"/>
    </location>
</feature>
<sequence length="432" mass="46967">MDNKTEDKDKEKIYEYFSLGHTLLSKSVKKTGELKFPLKSPGISVRVHGIAYSTTSPARSVRSAWNSEWRNDVQNDQEHAVDDASFPDLSKSFNTSETSRKHAKPKEIQPVPDQLHSAPPPPPPNPTNKLNKLSRGLDAVSSNFIMPGMLGTLPVGFVNFIGRGNAIPPPNSPTGPRPFQNDSNRQTPLEQIAEMSIQPEPNRKIKPLAPEQNGIIVATNGVTQTVAITCSFEANKQPGDEFFQQPIERMPQPPEHATRAVFVPPPPPSPILLPTVPSSPGLYAKSKPFGHYKNGIRRNGQFSKSQGAFKPLETSQTLDPQIIAKGANQRPLAARKGHKQPPPPPPEDKESWRAPAVGKKAPKKPSTDKETGISGTNGPGINPETPIGASETASSPEKAPSPEKIPNPERGLEKGSSGKRRFNYKKSHGNSK</sequence>
<dbReference type="EMBL" id="JALLKP010000001">
    <property type="protein sequence ID" value="KAK2197620.1"/>
    <property type="molecule type" value="Genomic_DNA"/>
</dbReference>
<feature type="region of interest" description="Disordered" evidence="1">
    <location>
        <begin position="73"/>
        <end position="133"/>
    </location>
</feature>
<organism evidence="2 3">
    <name type="scientific">Babesia duncani</name>
    <dbReference type="NCBI Taxonomy" id="323732"/>
    <lineage>
        <taxon>Eukaryota</taxon>
        <taxon>Sar</taxon>
        <taxon>Alveolata</taxon>
        <taxon>Apicomplexa</taxon>
        <taxon>Aconoidasida</taxon>
        <taxon>Piroplasmida</taxon>
        <taxon>Babesiidae</taxon>
        <taxon>Babesia</taxon>
    </lineage>
</organism>
<evidence type="ECO:0000256" key="1">
    <source>
        <dbReference type="SAM" id="MobiDB-lite"/>
    </source>
</evidence>
<protein>
    <submittedName>
        <fullName evidence="2">Uncharacterized protein</fullName>
    </submittedName>
</protein>
<dbReference type="Proteomes" id="UP001214638">
    <property type="component" value="Unassembled WGS sequence"/>
</dbReference>
<comment type="caution">
    <text evidence="2">The sequence shown here is derived from an EMBL/GenBank/DDBJ whole genome shotgun (WGS) entry which is preliminary data.</text>
</comment>
<dbReference type="RefSeq" id="XP_067804462.1">
    <property type="nucleotide sequence ID" value="XM_067945671.1"/>
</dbReference>
<evidence type="ECO:0000313" key="2">
    <source>
        <dbReference type="EMBL" id="KAK2197620.1"/>
    </source>
</evidence>
<evidence type="ECO:0000313" key="3">
    <source>
        <dbReference type="Proteomes" id="UP001214638"/>
    </source>
</evidence>
<feature type="region of interest" description="Disordered" evidence="1">
    <location>
        <begin position="287"/>
        <end position="432"/>
    </location>
</feature>
<proteinExistence type="predicted"/>
<gene>
    <name evidence="2" type="ORF">BdWA1_000622</name>
</gene>
<dbReference type="AlphaFoldDB" id="A0AAD9UQ93"/>
<dbReference type="KEGG" id="bdw:94334920"/>
<feature type="compositionally biased region" description="Basic and acidic residues" evidence="1">
    <location>
        <begin position="73"/>
        <end position="82"/>
    </location>
</feature>
<accession>A0AAD9UQ93</accession>